<gene>
    <name evidence="1" type="ORF">OD750_025705</name>
</gene>
<reference evidence="1" key="1">
    <citation type="submission" date="2023-02" db="EMBL/GenBank/DDBJ databases">
        <title>Tahibacter soli sp. nov. isolated from soil.</title>
        <authorList>
            <person name="Baek J.H."/>
            <person name="Lee J.K."/>
            <person name="Choi D.G."/>
            <person name="Jeon C.O."/>
        </authorList>
    </citation>
    <scope>NUCLEOTIDE SEQUENCE</scope>
    <source>
        <strain evidence="1">BL</strain>
    </source>
</reference>
<dbReference type="Gene3D" id="3.30.470.20">
    <property type="entry name" value="ATP-grasp fold, B domain"/>
    <property type="match status" value="1"/>
</dbReference>
<evidence type="ECO:0008006" key="3">
    <source>
        <dbReference type="Google" id="ProtNLM"/>
    </source>
</evidence>
<evidence type="ECO:0000313" key="2">
    <source>
        <dbReference type="Proteomes" id="UP001139971"/>
    </source>
</evidence>
<keyword evidence="2" id="KW-1185">Reference proteome</keyword>
<dbReference type="SUPFAM" id="SSF56059">
    <property type="entry name" value="Glutathione synthetase ATP-binding domain-like"/>
    <property type="match status" value="1"/>
</dbReference>
<evidence type="ECO:0000313" key="1">
    <source>
        <dbReference type="EMBL" id="MDC8015934.1"/>
    </source>
</evidence>
<sequence length="279" mass="30888">MRILFYPDFPTMDGYTLVAMCHELGYEGVTSPDAPFDIAVAWADVTWMQPDETLAAIANRMPVWNIDCRDISKRTVDATMRDVFGYGAEVDPATYRGKVAVKTDENARGRGAVVTAPVDAPEPGHVYQRYVECTENGRTVNYRVPVVAGTIPLCYVLGREPAITHLKTHATDCRLVEPDVLFSRDEQRKILELCDRMGLDFGELDVLRDDGDGRIYVIDVNKTPAGMGIAYRHRWSVAQRREALQRLSAAFGAAVDAGLPRRRAVVISARPAATATTPE</sequence>
<dbReference type="RefSeq" id="WP_263543566.1">
    <property type="nucleotide sequence ID" value="NZ_JAOVZO020000023.1"/>
</dbReference>
<comment type="caution">
    <text evidence="1">The sequence shown here is derived from an EMBL/GenBank/DDBJ whole genome shotgun (WGS) entry which is preliminary data.</text>
</comment>
<proteinExistence type="predicted"/>
<accession>A0A9X3YQ47</accession>
<protein>
    <recommendedName>
        <fullName evidence="3">ATP-grasp domain-containing protein</fullName>
    </recommendedName>
</protein>
<name>A0A9X3YQ47_9GAMM</name>
<dbReference type="AlphaFoldDB" id="A0A9X3YQ47"/>
<dbReference type="EMBL" id="JAOVZO020000023">
    <property type="protein sequence ID" value="MDC8015934.1"/>
    <property type="molecule type" value="Genomic_DNA"/>
</dbReference>
<dbReference type="Proteomes" id="UP001139971">
    <property type="component" value="Unassembled WGS sequence"/>
</dbReference>
<organism evidence="1 2">
    <name type="scientific">Tahibacter soli</name>
    <dbReference type="NCBI Taxonomy" id="2983605"/>
    <lineage>
        <taxon>Bacteria</taxon>
        <taxon>Pseudomonadati</taxon>
        <taxon>Pseudomonadota</taxon>
        <taxon>Gammaproteobacteria</taxon>
        <taxon>Lysobacterales</taxon>
        <taxon>Rhodanobacteraceae</taxon>
        <taxon>Tahibacter</taxon>
    </lineage>
</organism>